<dbReference type="EMBL" id="AP018248">
    <property type="protein sequence ID" value="BAY98628.1"/>
    <property type="molecule type" value="Genomic_DNA"/>
</dbReference>
<evidence type="ECO:0000313" key="3">
    <source>
        <dbReference type="Proteomes" id="UP000218785"/>
    </source>
</evidence>
<sequence>MSNNSPFENPEELQQWYQGLKDANRNNIFCHCRACGYEWMDSKFDATCTQCNSQNVETISSWQFPDD</sequence>
<name>A0A1Z4MYS3_9CYAN</name>
<evidence type="ECO:0000259" key="1">
    <source>
        <dbReference type="PROSITE" id="PS50003"/>
    </source>
</evidence>
<feature type="domain" description="PH" evidence="1">
    <location>
        <begin position="1"/>
        <end position="25"/>
    </location>
</feature>
<organism evidence="2 3">
    <name type="scientific">Tolypothrix tenuis PCC 7101</name>
    <dbReference type="NCBI Taxonomy" id="231146"/>
    <lineage>
        <taxon>Bacteria</taxon>
        <taxon>Bacillati</taxon>
        <taxon>Cyanobacteriota</taxon>
        <taxon>Cyanophyceae</taxon>
        <taxon>Nostocales</taxon>
        <taxon>Tolypothrichaceae</taxon>
        <taxon>Tolypothrix</taxon>
    </lineage>
</organism>
<protein>
    <recommendedName>
        <fullName evidence="1">PH domain-containing protein</fullName>
    </recommendedName>
</protein>
<accession>A0A1Z4MYS3</accession>
<evidence type="ECO:0000313" key="2">
    <source>
        <dbReference type="EMBL" id="BAY98628.1"/>
    </source>
</evidence>
<keyword evidence="3" id="KW-1185">Reference proteome</keyword>
<reference evidence="2 3" key="1">
    <citation type="submission" date="2017-06" db="EMBL/GenBank/DDBJ databases">
        <title>Genome sequencing of cyanobaciteial culture collection at National Institute for Environmental Studies (NIES).</title>
        <authorList>
            <person name="Hirose Y."/>
            <person name="Shimura Y."/>
            <person name="Fujisawa T."/>
            <person name="Nakamura Y."/>
            <person name="Kawachi M."/>
        </authorList>
    </citation>
    <scope>NUCLEOTIDE SEQUENCE [LARGE SCALE GENOMIC DNA]</scope>
    <source>
        <strain evidence="2 3">NIES-37</strain>
    </source>
</reference>
<dbReference type="AlphaFoldDB" id="A0A1Z4MYS3"/>
<dbReference type="PROSITE" id="PS50003">
    <property type="entry name" value="PH_DOMAIN"/>
    <property type="match status" value="1"/>
</dbReference>
<dbReference type="Proteomes" id="UP000218785">
    <property type="component" value="Chromosome"/>
</dbReference>
<dbReference type="InterPro" id="IPR001849">
    <property type="entry name" value="PH_domain"/>
</dbReference>
<dbReference type="KEGG" id="ttq:NIES37_25800"/>
<proteinExistence type="predicted"/>
<gene>
    <name evidence="2" type="ORF">NIES37_25800</name>
</gene>
<dbReference type="RefSeq" id="WP_096576196.1">
    <property type="nucleotide sequence ID" value="NZ_CAWNJS010000001.1"/>
</dbReference>